<evidence type="ECO:0000313" key="5">
    <source>
        <dbReference type="Proteomes" id="UP001501747"/>
    </source>
</evidence>
<evidence type="ECO:0000256" key="1">
    <source>
        <dbReference type="ARBA" id="ARBA00023125"/>
    </source>
</evidence>
<evidence type="ECO:0000259" key="3">
    <source>
        <dbReference type="PROSITE" id="PS50977"/>
    </source>
</evidence>
<dbReference type="InterPro" id="IPR001647">
    <property type="entry name" value="HTH_TetR"/>
</dbReference>
<dbReference type="Proteomes" id="UP001501747">
    <property type="component" value="Unassembled WGS sequence"/>
</dbReference>
<accession>A0ABP7QP01</accession>
<dbReference type="InterPro" id="IPR023772">
    <property type="entry name" value="DNA-bd_HTH_TetR-type_CS"/>
</dbReference>
<organism evidence="4 5">
    <name type="scientific">Allokutzneria multivorans</name>
    <dbReference type="NCBI Taxonomy" id="1142134"/>
    <lineage>
        <taxon>Bacteria</taxon>
        <taxon>Bacillati</taxon>
        <taxon>Actinomycetota</taxon>
        <taxon>Actinomycetes</taxon>
        <taxon>Pseudonocardiales</taxon>
        <taxon>Pseudonocardiaceae</taxon>
        <taxon>Allokutzneria</taxon>
    </lineage>
</organism>
<keyword evidence="5" id="KW-1185">Reference proteome</keyword>
<sequence length="215" mass="23223">MTGKSDYSPVAVDVGALPRFGEPPKERADAARNRLKILDAAARLFAEHGVDGVSMDQIAAEAKVGKGTLFRRFGDKAGMAAALLDARERDLQEAILSGPEPLGPGAPPGDRLLAFFAAYAEFLDANLDLVHLSETASPGARYRIGAYAFWHQHVRFLLSEARPELDAEHLAHALMAPLAADLRRATTRALPAERVHRGMDQLIQLVLSGAVSPRR</sequence>
<proteinExistence type="predicted"/>
<evidence type="ECO:0000313" key="4">
    <source>
        <dbReference type="EMBL" id="GAA3985785.1"/>
    </source>
</evidence>
<dbReference type="SUPFAM" id="SSF46689">
    <property type="entry name" value="Homeodomain-like"/>
    <property type="match status" value="1"/>
</dbReference>
<feature type="domain" description="HTH tetR-type" evidence="3">
    <location>
        <begin position="31"/>
        <end position="91"/>
    </location>
</feature>
<protein>
    <recommendedName>
        <fullName evidence="3">HTH tetR-type domain-containing protein</fullName>
    </recommendedName>
</protein>
<evidence type="ECO:0000256" key="2">
    <source>
        <dbReference type="PROSITE-ProRule" id="PRU00335"/>
    </source>
</evidence>
<dbReference type="PROSITE" id="PS50977">
    <property type="entry name" value="HTH_TETR_2"/>
    <property type="match status" value="1"/>
</dbReference>
<comment type="caution">
    <text evidence="4">The sequence shown here is derived from an EMBL/GenBank/DDBJ whole genome shotgun (WGS) entry which is preliminary data.</text>
</comment>
<dbReference type="InterPro" id="IPR050109">
    <property type="entry name" value="HTH-type_TetR-like_transc_reg"/>
</dbReference>
<dbReference type="EMBL" id="BAABAL010000001">
    <property type="protein sequence ID" value="GAA3985785.1"/>
    <property type="molecule type" value="Genomic_DNA"/>
</dbReference>
<feature type="DNA-binding region" description="H-T-H motif" evidence="2">
    <location>
        <begin position="54"/>
        <end position="73"/>
    </location>
</feature>
<reference evidence="5" key="1">
    <citation type="journal article" date="2019" name="Int. J. Syst. Evol. Microbiol.">
        <title>The Global Catalogue of Microorganisms (GCM) 10K type strain sequencing project: providing services to taxonomists for standard genome sequencing and annotation.</title>
        <authorList>
            <consortium name="The Broad Institute Genomics Platform"/>
            <consortium name="The Broad Institute Genome Sequencing Center for Infectious Disease"/>
            <person name="Wu L."/>
            <person name="Ma J."/>
        </authorList>
    </citation>
    <scope>NUCLEOTIDE SEQUENCE [LARGE SCALE GENOMIC DNA]</scope>
    <source>
        <strain evidence="5">JCM 17342</strain>
    </source>
</reference>
<dbReference type="PROSITE" id="PS01081">
    <property type="entry name" value="HTH_TETR_1"/>
    <property type="match status" value="1"/>
</dbReference>
<dbReference type="PANTHER" id="PTHR30055:SF209">
    <property type="entry name" value="POSSIBLE TRANSCRIPTIONAL REGULATORY PROTEIN (PROBABLY TETR-FAMILY)"/>
    <property type="match status" value="1"/>
</dbReference>
<dbReference type="Pfam" id="PF00440">
    <property type="entry name" value="TetR_N"/>
    <property type="match status" value="1"/>
</dbReference>
<gene>
    <name evidence="4" type="ORF">GCM10022247_00310</name>
</gene>
<dbReference type="Gene3D" id="1.10.357.10">
    <property type="entry name" value="Tetracycline Repressor, domain 2"/>
    <property type="match status" value="1"/>
</dbReference>
<name>A0ABP7QP01_9PSEU</name>
<keyword evidence="1 2" id="KW-0238">DNA-binding</keyword>
<dbReference type="PRINTS" id="PR00455">
    <property type="entry name" value="HTHTETR"/>
</dbReference>
<dbReference type="PANTHER" id="PTHR30055">
    <property type="entry name" value="HTH-TYPE TRANSCRIPTIONAL REGULATOR RUTR"/>
    <property type="match status" value="1"/>
</dbReference>
<dbReference type="InterPro" id="IPR009057">
    <property type="entry name" value="Homeodomain-like_sf"/>
</dbReference>